<dbReference type="InterPro" id="IPR008271">
    <property type="entry name" value="Ser/Thr_kinase_AS"/>
</dbReference>
<dbReference type="GO" id="GO:0005829">
    <property type="term" value="C:cytosol"/>
    <property type="evidence" value="ECO:0007669"/>
    <property type="project" value="TreeGrafter"/>
</dbReference>
<evidence type="ECO:0000256" key="10">
    <source>
        <dbReference type="PIRSR" id="PIRSR000660-1"/>
    </source>
</evidence>
<dbReference type="Gene3D" id="3.30.930.10">
    <property type="entry name" value="Bira Bifunctional Protein, Domain 2"/>
    <property type="match status" value="1"/>
</dbReference>
<dbReference type="Pfam" id="PF05773">
    <property type="entry name" value="RWD"/>
    <property type="match status" value="1"/>
</dbReference>
<evidence type="ECO:0000313" key="18">
    <source>
        <dbReference type="Proteomes" id="UP001201812"/>
    </source>
</evidence>
<dbReference type="GO" id="GO:0009893">
    <property type="term" value="P:positive regulation of metabolic process"/>
    <property type="evidence" value="ECO:0007669"/>
    <property type="project" value="UniProtKB-ARBA"/>
</dbReference>
<dbReference type="EMBL" id="JAKKPZ010000003">
    <property type="protein sequence ID" value="KAI1723421.1"/>
    <property type="molecule type" value="Genomic_DNA"/>
</dbReference>
<dbReference type="PROSITE" id="PS50011">
    <property type="entry name" value="PROTEIN_KINASE_DOM"/>
    <property type="match status" value="1"/>
</dbReference>
<keyword evidence="5 17" id="KW-0418">Kinase</keyword>
<organism evidence="17 18">
    <name type="scientific">Ditylenchus destructor</name>
    <dbReference type="NCBI Taxonomy" id="166010"/>
    <lineage>
        <taxon>Eukaryota</taxon>
        <taxon>Metazoa</taxon>
        <taxon>Ecdysozoa</taxon>
        <taxon>Nematoda</taxon>
        <taxon>Chromadorea</taxon>
        <taxon>Rhabditida</taxon>
        <taxon>Tylenchina</taxon>
        <taxon>Tylenchomorpha</taxon>
        <taxon>Sphaerularioidea</taxon>
        <taxon>Anguinidae</taxon>
        <taxon>Anguininae</taxon>
        <taxon>Ditylenchus</taxon>
    </lineage>
</organism>
<accession>A0AAD4N914</accession>
<feature type="coiled-coil region" evidence="13">
    <location>
        <begin position="135"/>
        <end position="185"/>
    </location>
</feature>
<dbReference type="SUPFAM" id="SSF54495">
    <property type="entry name" value="UBC-like"/>
    <property type="match status" value="1"/>
</dbReference>
<evidence type="ECO:0000256" key="9">
    <source>
        <dbReference type="ARBA" id="ARBA00048679"/>
    </source>
</evidence>
<dbReference type="GO" id="GO:0005634">
    <property type="term" value="C:nucleus"/>
    <property type="evidence" value="ECO:0007669"/>
    <property type="project" value="TreeGrafter"/>
</dbReference>
<evidence type="ECO:0000256" key="13">
    <source>
        <dbReference type="SAM" id="Coils"/>
    </source>
</evidence>
<evidence type="ECO:0000256" key="6">
    <source>
        <dbReference type="ARBA" id="ARBA00022840"/>
    </source>
</evidence>
<dbReference type="FunFam" id="3.10.110.10:FF:000050">
    <property type="entry name" value="eIF-2-alpha kinase GCN2"/>
    <property type="match status" value="1"/>
</dbReference>
<comment type="catalytic activity">
    <reaction evidence="9">
        <text>L-seryl-[protein] + ATP = O-phospho-L-seryl-[protein] + ADP + H(+)</text>
        <dbReference type="Rhea" id="RHEA:17989"/>
        <dbReference type="Rhea" id="RHEA-COMP:9863"/>
        <dbReference type="Rhea" id="RHEA-COMP:11604"/>
        <dbReference type="ChEBI" id="CHEBI:15378"/>
        <dbReference type="ChEBI" id="CHEBI:29999"/>
        <dbReference type="ChEBI" id="CHEBI:30616"/>
        <dbReference type="ChEBI" id="CHEBI:83421"/>
        <dbReference type="ChEBI" id="CHEBI:456216"/>
        <dbReference type="EC" id="2.7.11.1"/>
    </reaction>
</comment>
<evidence type="ECO:0000256" key="14">
    <source>
        <dbReference type="SAM" id="MobiDB-lite"/>
    </source>
</evidence>
<dbReference type="PROSITE" id="PS00108">
    <property type="entry name" value="PROTEIN_KINASE_ST"/>
    <property type="match status" value="1"/>
</dbReference>
<feature type="domain" description="Protein kinase" evidence="15">
    <location>
        <begin position="527"/>
        <end position="957"/>
    </location>
</feature>
<feature type="binding site" evidence="11">
    <location>
        <begin position="533"/>
        <end position="541"/>
    </location>
    <ligand>
        <name>ATP</name>
        <dbReference type="ChEBI" id="CHEBI:30616"/>
    </ligand>
</feature>
<gene>
    <name evidence="17" type="ORF">DdX_03580</name>
</gene>
<dbReference type="GO" id="GO:0004694">
    <property type="term" value="F:eukaryotic translation initiation factor 2alpha kinase activity"/>
    <property type="evidence" value="ECO:0007669"/>
    <property type="project" value="InterPro"/>
</dbReference>
<feature type="active site" description="Proton acceptor" evidence="10">
    <location>
        <position position="792"/>
    </location>
</feature>
<proteinExistence type="inferred from homology"/>
<dbReference type="SUPFAM" id="SSF55681">
    <property type="entry name" value="Class II aaRS and biotin synthetases"/>
    <property type="match status" value="1"/>
</dbReference>
<dbReference type="InterPro" id="IPR006575">
    <property type="entry name" value="RWD_dom"/>
</dbReference>
<evidence type="ECO:0000256" key="7">
    <source>
        <dbReference type="ARBA" id="ARBA00037982"/>
    </source>
</evidence>
<dbReference type="PROSITE" id="PS50908">
    <property type="entry name" value="RWD"/>
    <property type="match status" value="1"/>
</dbReference>
<dbReference type="GO" id="GO:0000077">
    <property type="term" value="P:DNA damage checkpoint signaling"/>
    <property type="evidence" value="ECO:0007669"/>
    <property type="project" value="InterPro"/>
</dbReference>
<protein>
    <recommendedName>
        <fullName evidence="1">non-specific serine/threonine protein kinase</fullName>
        <ecNumber evidence="1">2.7.11.1</ecNumber>
    </recommendedName>
</protein>
<name>A0AAD4N914_9BILA</name>
<dbReference type="InterPro" id="IPR017441">
    <property type="entry name" value="Protein_kinase_ATP_BS"/>
</dbReference>
<dbReference type="CDD" id="cd23823">
    <property type="entry name" value="RWD_GCN2"/>
    <property type="match status" value="1"/>
</dbReference>
<dbReference type="Proteomes" id="UP001201812">
    <property type="component" value="Unassembled WGS sequence"/>
</dbReference>
<comment type="similarity">
    <text evidence="7">Belongs to the protein kinase superfamily. Ser/Thr protein kinase family. GCN2 subfamily.</text>
</comment>
<dbReference type="InterPro" id="IPR050339">
    <property type="entry name" value="CC_SR_Kinase"/>
</dbReference>
<dbReference type="InterPro" id="IPR036621">
    <property type="entry name" value="Anticodon-bd_dom_sf"/>
</dbReference>
<dbReference type="Gene3D" id="1.10.510.10">
    <property type="entry name" value="Transferase(Phosphotransferase) domain 1"/>
    <property type="match status" value="1"/>
</dbReference>
<reference evidence="17" key="1">
    <citation type="submission" date="2022-01" db="EMBL/GenBank/DDBJ databases">
        <title>Genome Sequence Resource for Two Populations of Ditylenchus destructor, the Migratory Endoparasitic Phytonematode.</title>
        <authorList>
            <person name="Zhang H."/>
            <person name="Lin R."/>
            <person name="Xie B."/>
        </authorList>
    </citation>
    <scope>NUCLEOTIDE SEQUENCE</scope>
    <source>
        <strain evidence="17">BazhouSP</strain>
    </source>
</reference>
<evidence type="ECO:0000256" key="12">
    <source>
        <dbReference type="PROSITE-ProRule" id="PRU10141"/>
    </source>
</evidence>
<dbReference type="SMART" id="SM00591">
    <property type="entry name" value="RWD"/>
    <property type="match status" value="1"/>
</dbReference>
<evidence type="ECO:0000256" key="5">
    <source>
        <dbReference type="ARBA" id="ARBA00022777"/>
    </source>
</evidence>
<dbReference type="Pfam" id="PF00069">
    <property type="entry name" value="Pkinase"/>
    <property type="match status" value="2"/>
</dbReference>
<keyword evidence="4 11" id="KW-0547">Nucleotide-binding</keyword>
<dbReference type="InterPro" id="IPR000719">
    <property type="entry name" value="Prot_kinase_dom"/>
</dbReference>
<keyword evidence="2" id="KW-0723">Serine/threonine-protein kinase</keyword>
<feature type="domain" description="RWD" evidence="16">
    <location>
        <begin position="16"/>
        <end position="126"/>
    </location>
</feature>
<evidence type="ECO:0000256" key="3">
    <source>
        <dbReference type="ARBA" id="ARBA00022679"/>
    </source>
</evidence>
<keyword evidence="3" id="KW-0808">Transferase</keyword>
<evidence type="ECO:0000259" key="16">
    <source>
        <dbReference type="PROSITE" id="PS50908"/>
    </source>
</evidence>
<dbReference type="Gene3D" id="3.10.110.10">
    <property type="entry name" value="Ubiquitin Conjugating Enzyme"/>
    <property type="match status" value="1"/>
</dbReference>
<keyword evidence="13" id="KW-0175">Coiled coil</keyword>
<evidence type="ECO:0000256" key="4">
    <source>
        <dbReference type="ARBA" id="ARBA00022741"/>
    </source>
</evidence>
<dbReference type="GO" id="GO:0005524">
    <property type="term" value="F:ATP binding"/>
    <property type="evidence" value="ECO:0007669"/>
    <property type="project" value="UniProtKB-UniRule"/>
</dbReference>
<sequence length="1581" mass="180380">MSAILLTDERYQRQRDELQALESIFADDIVLSKIRNCWKQPCPLEVTIRLKPPFVEQIYVSLDLEVICSNAYPDETPKFRLLNPVELSSRQIQEMANALEKRASELIGMEMIYELCQTVQEFLVSYNRKPVESMYEAMQNEMAKKDTQQRELRAKSETREIEAIGAENERRREELLNRREELQRRIQAKPGLNIDAELGDCISVAFLASMHENVNNSDDIYKYAKLKVVRQSIHPLAKEWYAYNKVFPQILVTEWSFHYTLGRKQQRESSSVMDFTEFEKKLDRVVQSVCQRLGILRAEDEPFVSSYLFVDLKKISNSPTNFKCRLLVGQRIESLNDKCIAEPNIIDEIRQNSHRIAPQLASQMVCAIKWLHDQGLSHDYLSSRAIWETNTQSFRLYDYYILPYILDLANDFMNLMDPTTKRNTNVSTEEALIKRQRKDLFNLGSVLDLILRPVTVSKLDDESNSPQNSNPDATDFITSCQTARNVEQVAQHRYLIQGLRQPSDLSVDSNPIPGLGSIADTRLVKEFQVIQWLGKGGFGDVFLARNRLDDNDYAVKRIPLDSKSERLNQKIKREAKLFSKLNHEHVVRYYAAWIESMPTESLKPVNPKSKKRLDTLNEDEVSSFRQIKSSSESLSTSSDEKNPQDGPRGKLWQVSKKAKRGEPKQSDLSSTSQIAAQQNIETLFSPHMVYLSKSTAGHSEFDVIFGDEDDEDDDLIDENQNMSELTDDASQTTSQKPNQILYIQMEYCKNSTLRNLIDSGRLHTDASTIWRIFREILSGLQYIHHQNMIHRDVKPMNILLDANWSVKIGDFGLATTDIYMGYQRLYETQGKPAPRKSGSVLSDFTKNVGTTFYIAPECNAAKPQSVAGIHKFSYSSKVDVFSVGVVLFEMFMEPLPTATERIMVLQNIRNRLEFPENFGEKLTQQNRSRSQKLIGWMLKPDPNDRPSVDTLLQSELIPLVVYEEDEFQKMFTQTLKKRNSRLYKWMINSMFEQEPSHTLDYCFDQSICSEEEQIQHRMRVVEQIKRELHNVFELHAFRALPTHLLVPYAAHDKNSGDVIANAPTQKYTILDSSGLVISLPSNLRQSFIRYCARNAISSTKRFVFGKIFLPSNLSGNHPIERNECCVDLIGQVSHSHKLIAEMFNLIADIAKRLTCLEEHRCTVYIGHADFIRTACIHLGINVQKVFSVLCYFVFTKNDSISISFDAGLSYRPQLFCEGITYVLKVQRVGSSKSAVVLGGGSYGSHITKERHVKDPLPAEAICAYGFDVSLEDMVELHLSKNTGAKVALCTVLVCCSFPELNKEACELTHKLRKMNISADIIHDTVRTEEEIHAQLEYCQEHSIYFLLLLLDRDEVLLHADEVLSGAALPPSSRSYGGFRMGNRRIDFDEALRIISATIQHDHGLGSNLSADHVPTSIQQNTYAGTPTMGNTCETTFQSQASGMAGAASWATMSAFANFNINYAMDEKPAHNIRKKNEMQVRSNIGDVLAKISPKSRVEVFVTDILPELIRPLAASLERRFGQSEFRRAFEPFFKQAGKHKSDLNALFCAMEPFFAIQPSNTGVPVLVIWCRQSESFYRVIL</sequence>
<dbReference type="Gene3D" id="3.30.200.20">
    <property type="entry name" value="Phosphorylase Kinase, domain 1"/>
    <property type="match status" value="1"/>
</dbReference>
<comment type="caution">
    <text evidence="17">The sequence shown here is derived from an EMBL/GenBank/DDBJ whole genome shotgun (WGS) entry which is preliminary data.</text>
</comment>
<comment type="catalytic activity">
    <reaction evidence="8">
        <text>L-threonyl-[protein] + ATP = O-phospho-L-threonyl-[protein] + ADP + H(+)</text>
        <dbReference type="Rhea" id="RHEA:46608"/>
        <dbReference type="Rhea" id="RHEA-COMP:11060"/>
        <dbReference type="Rhea" id="RHEA-COMP:11605"/>
        <dbReference type="ChEBI" id="CHEBI:15378"/>
        <dbReference type="ChEBI" id="CHEBI:30013"/>
        <dbReference type="ChEBI" id="CHEBI:30616"/>
        <dbReference type="ChEBI" id="CHEBI:61977"/>
        <dbReference type="ChEBI" id="CHEBI:456216"/>
        <dbReference type="EC" id="2.7.11.1"/>
    </reaction>
</comment>
<keyword evidence="18" id="KW-1185">Reference proteome</keyword>
<dbReference type="InterPro" id="IPR011009">
    <property type="entry name" value="Kinase-like_dom_sf"/>
</dbReference>
<dbReference type="SMART" id="SM00220">
    <property type="entry name" value="S_TKc"/>
    <property type="match status" value="1"/>
</dbReference>
<evidence type="ECO:0000256" key="1">
    <source>
        <dbReference type="ARBA" id="ARBA00012513"/>
    </source>
</evidence>
<feature type="region of interest" description="Disordered" evidence="14">
    <location>
        <begin position="601"/>
        <end position="673"/>
    </location>
</feature>
<dbReference type="GO" id="GO:1990625">
    <property type="term" value="P:negative regulation of cytoplasmic translational initiation in response to stress"/>
    <property type="evidence" value="ECO:0007669"/>
    <property type="project" value="TreeGrafter"/>
</dbReference>
<dbReference type="SUPFAM" id="SSF56112">
    <property type="entry name" value="Protein kinase-like (PK-like)"/>
    <property type="match status" value="1"/>
</dbReference>
<keyword evidence="6 11" id="KW-0067">ATP-binding</keyword>
<feature type="binding site" evidence="11 12">
    <location>
        <position position="556"/>
    </location>
    <ligand>
        <name>ATP</name>
        <dbReference type="ChEBI" id="CHEBI:30616"/>
    </ligand>
</feature>
<dbReference type="PANTHER" id="PTHR11042">
    <property type="entry name" value="EUKARYOTIC TRANSLATION INITIATION FACTOR 2-ALPHA KINASE EIF2-ALPHA KINASE -RELATED"/>
    <property type="match status" value="1"/>
</dbReference>
<dbReference type="InterPro" id="IPR045864">
    <property type="entry name" value="aa-tRNA-synth_II/BPL/LPL"/>
</dbReference>
<dbReference type="PROSITE" id="PS00107">
    <property type="entry name" value="PROTEIN_KINASE_ATP"/>
    <property type="match status" value="1"/>
</dbReference>
<evidence type="ECO:0000256" key="8">
    <source>
        <dbReference type="ARBA" id="ARBA00047899"/>
    </source>
</evidence>
<dbReference type="EC" id="2.7.11.1" evidence="1"/>
<evidence type="ECO:0000256" key="2">
    <source>
        <dbReference type="ARBA" id="ARBA00022527"/>
    </source>
</evidence>
<dbReference type="Gene3D" id="3.40.50.800">
    <property type="entry name" value="Anticodon-binding domain"/>
    <property type="match status" value="1"/>
</dbReference>
<evidence type="ECO:0000256" key="11">
    <source>
        <dbReference type="PIRSR" id="PIRSR000660-2"/>
    </source>
</evidence>
<dbReference type="PANTHER" id="PTHR11042:SF136">
    <property type="entry name" value="EIF-2-ALPHA KINASE GCN2"/>
    <property type="match status" value="1"/>
</dbReference>
<evidence type="ECO:0000313" key="17">
    <source>
        <dbReference type="EMBL" id="KAI1723421.1"/>
    </source>
</evidence>
<dbReference type="InterPro" id="IPR016135">
    <property type="entry name" value="UBQ-conjugating_enzyme/RWD"/>
</dbReference>
<evidence type="ECO:0000259" key="15">
    <source>
        <dbReference type="PROSITE" id="PS50011"/>
    </source>
</evidence>